<organism evidence="1 2">
    <name type="scientific">Halocaridina rubra</name>
    <name type="common">Hawaiian red shrimp</name>
    <dbReference type="NCBI Taxonomy" id="373956"/>
    <lineage>
        <taxon>Eukaryota</taxon>
        <taxon>Metazoa</taxon>
        <taxon>Ecdysozoa</taxon>
        <taxon>Arthropoda</taxon>
        <taxon>Crustacea</taxon>
        <taxon>Multicrustacea</taxon>
        <taxon>Malacostraca</taxon>
        <taxon>Eumalacostraca</taxon>
        <taxon>Eucarida</taxon>
        <taxon>Decapoda</taxon>
        <taxon>Pleocyemata</taxon>
        <taxon>Caridea</taxon>
        <taxon>Atyoidea</taxon>
        <taxon>Atyidae</taxon>
        <taxon>Halocaridina</taxon>
    </lineage>
</organism>
<accession>A0AAN9AGH9</accession>
<gene>
    <name evidence="1" type="ORF">SK128_020495</name>
</gene>
<dbReference type="AlphaFoldDB" id="A0AAN9AGH9"/>
<protein>
    <submittedName>
        <fullName evidence="1">Uncharacterized protein</fullName>
    </submittedName>
</protein>
<dbReference type="Proteomes" id="UP001381693">
    <property type="component" value="Unassembled WGS sequence"/>
</dbReference>
<dbReference type="EMBL" id="JAXCGZ010000182">
    <property type="protein sequence ID" value="KAK7086457.1"/>
    <property type="molecule type" value="Genomic_DNA"/>
</dbReference>
<proteinExistence type="predicted"/>
<reference evidence="1 2" key="1">
    <citation type="submission" date="2023-11" db="EMBL/GenBank/DDBJ databases">
        <title>Halocaridina rubra genome assembly.</title>
        <authorList>
            <person name="Smith C."/>
        </authorList>
    </citation>
    <scope>NUCLEOTIDE SEQUENCE [LARGE SCALE GENOMIC DNA]</scope>
    <source>
        <strain evidence="1">EP-1</strain>
        <tissue evidence="1">Whole</tissue>
    </source>
</reference>
<sequence length="127" mass="14827">MQERLLHQSNHVTYTRQKCPSNVWYKNLNPLTNSRIFNDYECPAVSRGSKNPWMSPRIDYGYNTNTILEACPSRPRKKNMTSSHRLSKNLEGCKQKTRTPMLFTFSYTDFRTITIITGCLICQQSIL</sequence>
<keyword evidence="2" id="KW-1185">Reference proteome</keyword>
<evidence type="ECO:0000313" key="2">
    <source>
        <dbReference type="Proteomes" id="UP001381693"/>
    </source>
</evidence>
<evidence type="ECO:0000313" key="1">
    <source>
        <dbReference type="EMBL" id="KAK7086457.1"/>
    </source>
</evidence>
<comment type="caution">
    <text evidence="1">The sequence shown here is derived from an EMBL/GenBank/DDBJ whole genome shotgun (WGS) entry which is preliminary data.</text>
</comment>
<name>A0AAN9AGH9_HALRR</name>